<sequence>MPRAAEELRHLVPEQLRPQVADAALAVHPEGGVVVEDVPGQHGIGDHPSEPGDARDRPGVPRGLQEREQAGVGGPQQPRLVPRRSARRGRAGPPGRLCAGHPVILPG</sequence>
<name>A0ABV4QCX5_9ACTN</name>
<feature type="compositionally biased region" description="Basic residues" evidence="1">
    <location>
        <begin position="81"/>
        <end position="90"/>
    </location>
</feature>
<feature type="compositionally biased region" description="Low complexity" evidence="1">
    <location>
        <begin position="91"/>
        <end position="100"/>
    </location>
</feature>
<keyword evidence="3" id="KW-1185">Reference proteome</keyword>
<reference evidence="2 3" key="1">
    <citation type="submission" date="2023-11" db="EMBL/GenBank/DDBJ databases">
        <title>Actinomadura monticuli sp. nov., isolated from volcanic ash.</title>
        <authorList>
            <person name="Lee S.D."/>
            <person name="Yang H."/>
            <person name="Kim I.S."/>
        </authorList>
    </citation>
    <scope>NUCLEOTIDE SEQUENCE [LARGE SCALE GENOMIC DNA]</scope>
    <source>
        <strain evidence="2 3">DLS-62</strain>
    </source>
</reference>
<feature type="compositionally biased region" description="Low complexity" evidence="1">
    <location>
        <begin position="31"/>
        <end position="40"/>
    </location>
</feature>
<evidence type="ECO:0000256" key="1">
    <source>
        <dbReference type="SAM" id="MobiDB-lite"/>
    </source>
</evidence>
<feature type="compositionally biased region" description="Basic and acidic residues" evidence="1">
    <location>
        <begin position="44"/>
        <end position="69"/>
    </location>
</feature>
<feature type="region of interest" description="Disordered" evidence="1">
    <location>
        <begin position="31"/>
        <end position="107"/>
    </location>
</feature>
<accession>A0ABV4QCX5</accession>
<evidence type="ECO:0000313" key="2">
    <source>
        <dbReference type="EMBL" id="MFA1540938.1"/>
    </source>
</evidence>
<organism evidence="2 3">
    <name type="scientific">Actinomadura monticuli</name>
    <dbReference type="NCBI Taxonomy" id="3097367"/>
    <lineage>
        <taxon>Bacteria</taxon>
        <taxon>Bacillati</taxon>
        <taxon>Actinomycetota</taxon>
        <taxon>Actinomycetes</taxon>
        <taxon>Streptosporangiales</taxon>
        <taxon>Thermomonosporaceae</taxon>
        <taxon>Actinomadura</taxon>
    </lineage>
</organism>
<dbReference type="RefSeq" id="WP_371950929.1">
    <property type="nucleotide sequence ID" value="NZ_JAXCEI010000007.1"/>
</dbReference>
<protein>
    <submittedName>
        <fullName evidence="2">Uncharacterized protein</fullName>
    </submittedName>
</protein>
<comment type="caution">
    <text evidence="2">The sequence shown here is derived from an EMBL/GenBank/DDBJ whole genome shotgun (WGS) entry which is preliminary data.</text>
</comment>
<evidence type="ECO:0000313" key="3">
    <source>
        <dbReference type="Proteomes" id="UP001569963"/>
    </source>
</evidence>
<proteinExistence type="predicted"/>
<gene>
    <name evidence="2" type="ORF">SM611_18580</name>
</gene>
<dbReference type="Proteomes" id="UP001569963">
    <property type="component" value="Unassembled WGS sequence"/>
</dbReference>
<dbReference type="EMBL" id="JAXCEI010000007">
    <property type="protein sequence ID" value="MFA1540938.1"/>
    <property type="molecule type" value="Genomic_DNA"/>
</dbReference>